<dbReference type="RefSeq" id="WP_143785847.1">
    <property type="nucleotide sequence ID" value="NZ_FUZU01000003.1"/>
</dbReference>
<dbReference type="AlphaFoldDB" id="A0A1T5M1D1"/>
<sequence length="84" mass="9733">MNFILSNNGDFEVYKNKILTVIKSSLRGNYEIEIVKLNSITLRSVLIFQKTLRIGFYKNLLSSFFSLFKFALTHRLKEGRAIIG</sequence>
<gene>
    <name evidence="1" type="ORF">SAMN05660236_4029</name>
</gene>
<evidence type="ECO:0000313" key="2">
    <source>
        <dbReference type="Proteomes" id="UP000190961"/>
    </source>
</evidence>
<organism evidence="1 2">
    <name type="scientific">Ohtaekwangia koreensis</name>
    <dbReference type="NCBI Taxonomy" id="688867"/>
    <lineage>
        <taxon>Bacteria</taxon>
        <taxon>Pseudomonadati</taxon>
        <taxon>Bacteroidota</taxon>
        <taxon>Cytophagia</taxon>
        <taxon>Cytophagales</taxon>
        <taxon>Fulvivirgaceae</taxon>
        <taxon>Ohtaekwangia</taxon>
    </lineage>
</organism>
<reference evidence="1 2" key="1">
    <citation type="submission" date="2017-02" db="EMBL/GenBank/DDBJ databases">
        <authorList>
            <person name="Peterson S.W."/>
        </authorList>
    </citation>
    <scope>NUCLEOTIDE SEQUENCE [LARGE SCALE GENOMIC DNA]</scope>
    <source>
        <strain evidence="1 2">DSM 25262</strain>
    </source>
</reference>
<evidence type="ECO:0000313" key="1">
    <source>
        <dbReference type="EMBL" id="SKC81834.1"/>
    </source>
</evidence>
<dbReference type="Proteomes" id="UP000190961">
    <property type="component" value="Unassembled WGS sequence"/>
</dbReference>
<dbReference type="EMBL" id="FUZU01000003">
    <property type="protein sequence ID" value="SKC81834.1"/>
    <property type="molecule type" value="Genomic_DNA"/>
</dbReference>
<keyword evidence="2" id="KW-1185">Reference proteome</keyword>
<name>A0A1T5M1D1_9BACT</name>
<protein>
    <submittedName>
        <fullName evidence="1">Uncharacterized protein</fullName>
    </submittedName>
</protein>
<proteinExistence type="predicted"/>
<accession>A0A1T5M1D1</accession>